<comment type="subcellular location">
    <subcellularLocation>
        <location evidence="1">Membrane</location>
    </subcellularLocation>
</comment>
<keyword evidence="2 6" id="KW-0812">Transmembrane</keyword>
<dbReference type="InterPro" id="IPR011990">
    <property type="entry name" value="TPR-like_helical_dom_sf"/>
</dbReference>
<dbReference type="RefSeq" id="WP_012590578.1">
    <property type="nucleotide sequence ID" value="NC_011666.1"/>
</dbReference>
<sequence length="516" mass="55338">MIRVLLFLAVLIGLAIAEAWLIERPGELVLNWQGYKIETSVLMGIAAVFVAAAILLGLWMLLRFIFNIPSLMALASRGRRREKGYAALSRGMIAVGAGDTQAARRAAVEAQRMLPNDPLALLLKAQSAQLSGESGSAEAAFTEMTRRNDMRVLGLRGLHVEAERQGDVEKAQHYAETAREIAPLPWAAKANFAHKVAAGDWRGALALLESGAGSKHIDKTIRERSRAVLETAIAIEKADAQPAEALALARAAVKRAPTLVPAVALAARLTSEQGDARKAAKLIEAGWAGTHHPDIAKIYVGLYPGESSADRLKRAISLAQLAPREPESKIMVAEAAIAAGDFKAAREAMQPLIEGPERPTARMCRLMAELEEKQHGAAGYIREWLTRASLAPPDPTWVADGVASDQWRPISPVTGKLDAFVWQKPVERLSSGNEAEDAIFAQILPPEPPLLLEEAQTASGAKTGALDGPPHPDPEIAIPMGPPPPTTAEPSAALTPQEKERDKPKGLAQLFDVKPK</sequence>
<dbReference type="Gene3D" id="1.25.40.10">
    <property type="entry name" value="Tetratricopeptide repeat domain"/>
    <property type="match status" value="2"/>
</dbReference>
<dbReference type="GO" id="GO:0016020">
    <property type="term" value="C:membrane"/>
    <property type="evidence" value="ECO:0007669"/>
    <property type="project" value="UniProtKB-SubCell"/>
</dbReference>
<dbReference type="HOGENOM" id="CLU_028454_0_0_5"/>
<dbReference type="InterPro" id="IPR010817">
    <property type="entry name" value="HemY_N"/>
</dbReference>
<protein>
    <submittedName>
        <fullName evidence="8">HemY domain protein</fullName>
    </submittedName>
</protein>
<evidence type="ECO:0000259" key="7">
    <source>
        <dbReference type="Pfam" id="PF07219"/>
    </source>
</evidence>
<feature type="region of interest" description="Disordered" evidence="5">
    <location>
        <begin position="461"/>
        <end position="516"/>
    </location>
</feature>
<dbReference type="SUPFAM" id="SSF48452">
    <property type="entry name" value="TPR-like"/>
    <property type="match status" value="1"/>
</dbReference>
<evidence type="ECO:0000256" key="2">
    <source>
        <dbReference type="ARBA" id="ARBA00022692"/>
    </source>
</evidence>
<dbReference type="eggNOG" id="COG3898">
    <property type="taxonomic scope" value="Bacteria"/>
</dbReference>
<evidence type="ECO:0000313" key="8">
    <source>
        <dbReference type="EMBL" id="ACK50508.1"/>
    </source>
</evidence>
<evidence type="ECO:0000313" key="9">
    <source>
        <dbReference type="Proteomes" id="UP000002257"/>
    </source>
</evidence>
<keyword evidence="4 6" id="KW-0472">Membrane</keyword>
<evidence type="ECO:0000256" key="5">
    <source>
        <dbReference type="SAM" id="MobiDB-lite"/>
    </source>
</evidence>
<accession>B8EI26</accession>
<keyword evidence="3 6" id="KW-1133">Transmembrane helix</keyword>
<evidence type="ECO:0000256" key="6">
    <source>
        <dbReference type="SAM" id="Phobius"/>
    </source>
</evidence>
<reference evidence="8 9" key="1">
    <citation type="journal article" date="2010" name="J. Bacteriol.">
        <title>Complete genome sequence of the aerobic facultative methanotroph Methylocella silvestris BL2.</title>
        <authorList>
            <person name="Chen Y."/>
            <person name="Crombie A."/>
            <person name="Rahman M.T."/>
            <person name="Dedysh S.N."/>
            <person name="Liesack W."/>
            <person name="Stott M.B."/>
            <person name="Alam M."/>
            <person name="Theisen A.R."/>
            <person name="Murrell J.C."/>
            <person name="Dunfield P.F."/>
        </authorList>
    </citation>
    <scope>NUCLEOTIDE SEQUENCE [LARGE SCALE GENOMIC DNA]</scope>
    <source>
        <strain evidence="9">DSM 15510 / CIP 108128 / LMG 27833 / NCIMB 13906 / BL2</strain>
    </source>
</reference>
<dbReference type="AlphaFoldDB" id="B8EI26"/>
<organism evidence="8 9">
    <name type="scientific">Methylocella silvestris (strain DSM 15510 / CIP 108128 / LMG 27833 / NCIMB 13906 / BL2)</name>
    <dbReference type="NCBI Taxonomy" id="395965"/>
    <lineage>
        <taxon>Bacteria</taxon>
        <taxon>Pseudomonadati</taxon>
        <taxon>Pseudomonadota</taxon>
        <taxon>Alphaproteobacteria</taxon>
        <taxon>Hyphomicrobiales</taxon>
        <taxon>Beijerinckiaceae</taxon>
        <taxon>Methylocella</taxon>
    </lineage>
</organism>
<feature type="transmembrane region" description="Helical" evidence="6">
    <location>
        <begin position="41"/>
        <end position="62"/>
    </location>
</feature>
<dbReference type="STRING" id="395965.Msil_1558"/>
<evidence type="ECO:0000256" key="4">
    <source>
        <dbReference type="ARBA" id="ARBA00023136"/>
    </source>
</evidence>
<dbReference type="EMBL" id="CP001280">
    <property type="protein sequence ID" value="ACK50508.1"/>
    <property type="molecule type" value="Genomic_DNA"/>
</dbReference>
<evidence type="ECO:0000256" key="1">
    <source>
        <dbReference type="ARBA" id="ARBA00004370"/>
    </source>
</evidence>
<keyword evidence="9" id="KW-1185">Reference proteome</keyword>
<dbReference type="PIRSF" id="PIRSF031802">
    <property type="entry name" value="UCP031802"/>
    <property type="match status" value="1"/>
</dbReference>
<gene>
    <name evidence="8" type="ordered locus">Msil_1558</name>
</gene>
<dbReference type="Proteomes" id="UP000002257">
    <property type="component" value="Chromosome"/>
</dbReference>
<proteinExistence type="predicted"/>
<dbReference type="KEGG" id="msl:Msil_1558"/>
<dbReference type="InterPro" id="IPR016982">
    <property type="entry name" value="Mms48"/>
</dbReference>
<dbReference type="OrthoDB" id="9798343at2"/>
<feature type="domain" description="HemY N-terminal" evidence="7">
    <location>
        <begin position="26"/>
        <end position="132"/>
    </location>
</feature>
<name>B8EI26_METSB</name>
<evidence type="ECO:0000256" key="3">
    <source>
        <dbReference type="ARBA" id="ARBA00022989"/>
    </source>
</evidence>
<dbReference type="Pfam" id="PF07219">
    <property type="entry name" value="HemY_N"/>
    <property type="match status" value="1"/>
</dbReference>